<dbReference type="OrthoDB" id="122496at2"/>
<evidence type="ECO:0000313" key="2">
    <source>
        <dbReference type="Proteomes" id="UP000317835"/>
    </source>
</evidence>
<keyword evidence="2" id="KW-1185">Reference proteome</keyword>
<evidence type="ECO:0000313" key="1">
    <source>
        <dbReference type="EMBL" id="QDV34272.1"/>
    </source>
</evidence>
<dbReference type="EMBL" id="CP036426">
    <property type="protein sequence ID" value="QDV34272.1"/>
    <property type="molecule type" value="Genomic_DNA"/>
</dbReference>
<sequence length="129" mass="13740">MTAAPPISEDRPLTAQEQVLVRWLLEHGNPDAAGFLPQLAEARVVSRCPCGCPSVDFSIGQELPPVGAGMQVLADYQWQAAGGPLFGVFVFARGGLLAGLEVWSVDGQDTAWSLPKIEQLRPLVFAPTA</sequence>
<dbReference type="KEGG" id="tpla:ElP_21570"/>
<dbReference type="AlphaFoldDB" id="A0A518H0A4"/>
<protein>
    <submittedName>
        <fullName evidence="1">Uncharacterized protein</fullName>
    </submittedName>
</protein>
<proteinExistence type="predicted"/>
<dbReference type="Proteomes" id="UP000317835">
    <property type="component" value="Chromosome"/>
</dbReference>
<accession>A0A518H0A4</accession>
<name>A0A518H0A4_9BACT</name>
<dbReference type="RefSeq" id="WP_145269051.1">
    <property type="nucleotide sequence ID" value="NZ_CP036426.1"/>
</dbReference>
<gene>
    <name evidence="1" type="ORF">ElP_21570</name>
</gene>
<organism evidence="1 2">
    <name type="scientific">Tautonia plasticadhaerens</name>
    <dbReference type="NCBI Taxonomy" id="2527974"/>
    <lineage>
        <taxon>Bacteria</taxon>
        <taxon>Pseudomonadati</taxon>
        <taxon>Planctomycetota</taxon>
        <taxon>Planctomycetia</taxon>
        <taxon>Isosphaerales</taxon>
        <taxon>Isosphaeraceae</taxon>
        <taxon>Tautonia</taxon>
    </lineage>
</organism>
<reference evidence="1 2" key="1">
    <citation type="submission" date="2019-02" db="EMBL/GenBank/DDBJ databases">
        <title>Deep-cultivation of Planctomycetes and their phenomic and genomic characterization uncovers novel biology.</title>
        <authorList>
            <person name="Wiegand S."/>
            <person name="Jogler M."/>
            <person name="Boedeker C."/>
            <person name="Pinto D."/>
            <person name="Vollmers J."/>
            <person name="Rivas-Marin E."/>
            <person name="Kohn T."/>
            <person name="Peeters S.H."/>
            <person name="Heuer A."/>
            <person name="Rast P."/>
            <person name="Oberbeckmann S."/>
            <person name="Bunk B."/>
            <person name="Jeske O."/>
            <person name="Meyerdierks A."/>
            <person name="Storesund J.E."/>
            <person name="Kallscheuer N."/>
            <person name="Luecker S."/>
            <person name="Lage O.M."/>
            <person name="Pohl T."/>
            <person name="Merkel B.J."/>
            <person name="Hornburger P."/>
            <person name="Mueller R.-W."/>
            <person name="Bruemmer F."/>
            <person name="Labrenz M."/>
            <person name="Spormann A.M."/>
            <person name="Op den Camp H."/>
            <person name="Overmann J."/>
            <person name="Amann R."/>
            <person name="Jetten M.S.M."/>
            <person name="Mascher T."/>
            <person name="Medema M.H."/>
            <person name="Devos D.P."/>
            <person name="Kaster A.-K."/>
            <person name="Ovreas L."/>
            <person name="Rohde M."/>
            <person name="Galperin M.Y."/>
            <person name="Jogler C."/>
        </authorList>
    </citation>
    <scope>NUCLEOTIDE SEQUENCE [LARGE SCALE GENOMIC DNA]</scope>
    <source>
        <strain evidence="1 2">ElP</strain>
    </source>
</reference>